<keyword evidence="9" id="KW-1185">Reference proteome</keyword>
<evidence type="ECO:0000259" key="7">
    <source>
        <dbReference type="Pfam" id="PF08541"/>
    </source>
</evidence>
<comment type="caution">
    <text evidence="8">The sequence shown here is derived from an EMBL/GenBank/DDBJ whole genome shotgun (WGS) entry which is preliminary data.</text>
</comment>
<dbReference type="GO" id="GO:0016020">
    <property type="term" value="C:membrane"/>
    <property type="evidence" value="ECO:0007669"/>
    <property type="project" value="InterPro"/>
</dbReference>
<gene>
    <name evidence="8" type="ORF">GOP47_0012900</name>
</gene>
<evidence type="ECO:0000259" key="6">
    <source>
        <dbReference type="Pfam" id="PF08392"/>
    </source>
</evidence>
<evidence type="ECO:0000256" key="4">
    <source>
        <dbReference type="PIRNR" id="PIRNR036417"/>
    </source>
</evidence>
<comment type="similarity">
    <text evidence="1 4">Belongs to the thiolase-like superfamily. Chalcone/stilbene synthases family.</text>
</comment>
<dbReference type="EMBL" id="JABFUD020000012">
    <property type="protein sequence ID" value="KAI5072794.1"/>
    <property type="molecule type" value="Genomic_DNA"/>
</dbReference>
<feature type="domain" description="FAE" evidence="6">
    <location>
        <begin position="64"/>
        <end position="348"/>
    </location>
</feature>
<name>A0A9D4URZ9_ADICA</name>
<dbReference type="Pfam" id="PF08541">
    <property type="entry name" value="ACP_syn_III_C"/>
    <property type="match status" value="1"/>
</dbReference>
<evidence type="ECO:0000313" key="9">
    <source>
        <dbReference type="Proteomes" id="UP000886520"/>
    </source>
</evidence>
<dbReference type="OrthoDB" id="1899081at2759"/>
<dbReference type="GO" id="GO:0016747">
    <property type="term" value="F:acyltransferase activity, transferring groups other than amino-acyl groups"/>
    <property type="evidence" value="ECO:0007669"/>
    <property type="project" value="InterPro"/>
</dbReference>
<dbReference type="Proteomes" id="UP000886520">
    <property type="component" value="Chromosome 12"/>
</dbReference>
<keyword evidence="5" id="KW-0812">Transmembrane</keyword>
<feature type="transmembrane region" description="Helical" evidence="5">
    <location>
        <begin position="40"/>
        <end position="58"/>
    </location>
</feature>
<comment type="pathway">
    <text evidence="4">Lipid metabolism; fatty acid biosynthesis.</text>
</comment>
<evidence type="ECO:0000256" key="5">
    <source>
        <dbReference type="SAM" id="Phobius"/>
    </source>
</evidence>
<feature type="domain" description="Beta-ketoacyl-[acyl-carrier-protein] synthase III C-terminal" evidence="7">
    <location>
        <begin position="364"/>
        <end position="446"/>
    </location>
</feature>
<keyword evidence="3 4" id="KW-0012">Acyltransferase</keyword>
<keyword evidence="5" id="KW-1133">Transmembrane helix</keyword>
<evidence type="ECO:0000313" key="8">
    <source>
        <dbReference type="EMBL" id="KAI5072794.1"/>
    </source>
</evidence>
<keyword evidence="5" id="KW-0472">Membrane</keyword>
<dbReference type="PANTHER" id="PTHR31561">
    <property type="entry name" value="3-KETOACYL-COA SYNTHASE"/>
    <property type="match status" value="1"/>
</dbReference>
<accession>A0A9D4URZ9</accession>
<dbReference type="PIRSF" id="PIRSF036417">
    <property type="entry name" value="3-ktacl-CoA_syn"/>
    <property type="match status" value="1"/>
</dbReference>
<proteinExistence type="inferred from homology"/>
<organism evidence="8 9">
    <name type="scientific">Adiantum capillus-veneris</name>
    <name type="common">Maidenhair fern</name>
    <dbReference type="NCBI Taxonomy" id="13818"/>
    <lineage>
        <taxon>Eukaryota</taxon>
        <taxon>Viridiplantae</taxon>
        <taxon>Streptophyta</taxon>
        <taxon>Embryophyta</taxon>
        <taxon>Tracheophyta</taxon>
        <taxon>Polypodiopsida</taxon>
        <taxon>Polypodiidae</taxon>
        <taxon>Polypodiales</taxon>
        <taxon>Pteridineae</taxon>
        <taxon>Pteridaceae</taxon>
        <taxon>Vittarioideae</taxon>
        <taxon>Adiantum</taxon>
    </lineage>
</organism>
<evidence type="ECO:0000256" key="3">
    <source>
        <dbReference type="ARBA" id="ARBA00023315"/>
    </source>
</evidence>
<dbReference type="InterPro" id="IPR016039">
    <property type="entry name" value="Thiolase-like"/>
</dbReference>
<protein>
    <recommendedName>
        <fullName evidence="4">3-ketoacyl-CoA synthase</fullName>
        <ecNumber evidence="4">2.3.1.-</ecNumber>
    </recommendedName>
</protein>
<reference evidence="8" key="1">
    <citation type="submission" date="2021-01" db="EMBL/GenBank/DDBJ databases">
        <title>Adiantum capillus-veneris genome.</title>
        <authorList>
            <person name="Fang Y."/>
            <person name="Liao Q."/>
        </authorList>
    </citation>
    <scope>NUCLEOTIDE SEQUENCE</scope>
    <source>
        <strain evidence="8">H3</strain>
        <tissue evidence="8">Leaf</tissue>
    </source>
</reference>
<keyword evidence="2 4" id="KW-0808">Transferase</keyword>
<dbReference type="InterPro" id="IPR013747">
    <property type="entry name" value="ACP_syn_III_C"/>
</dbReference>
<dbReference type="InterPro" id="IPR012392">
    <property type="entry name" value="3-ktacl-CoA_syn"/>
</dbReference>
<dbReference type="Gene3D" id="3.40.47.10">
    <property type="match status" value="1"/>
</dbReference>
<evidence type="ECO:0000256" key="1">
    <source>
        <dbReference type="ARBA" id="ARBA00005531"/>
    </source>
</evidence>
<evidence type="ECO:0000256" key="2">
    <source>
        <dbReference type="ARBA" id="ARBA00022679"/>
    </source>
</evidence>
<sequence>MAYTPSSSHTSFLFSCLLTFASFHPHASSAFPFLTPLVFKLLSFTCAFSFALFLQAIFTRLSPLPCYLIDFCCTEAEGNVAVTEEVYTKFITKWRSVKESNLAFQEKVLLRSGIGNESYAPMTLLSKAEDVDLQDAREETENLISVAAKRLLQQVGIEAREIDIVVINCSLFNPTPSLSAFLVHALSMRSNVKTFNLAGMGCSAGLLSISLAKDLLKVHRNSYALVLSTENITSNTYFGNQERSMMVANALFRCGCAAILLTNKRSYRRRAKLQLLHCLRTHLGADEGAFNCVHHLQDNEGKPGVVLQPNLVEVAGSALRRNITKLAPSILPLDELIRVVLSMIGKKVFKSKDVKVYEPNFKRAIDHFCIHPGGRAVIDSIGKGLKLSSYDVEPGKMALNRFGNTSSSGIWYALAYCEAKGRLRKGDKVWQIALGSGFKCNSGVWRVLKNVERSECSECNPWLSSIDRYPPAASILQG</sequence>
<dbReference type="Pfam" id="PF08392">
    <property type="entry name" value="FAE1_CUT1_RppA"/>
    <property type="match status" value="1"/>
</dbReference>
<dbReference type="CDD" id="cd00831">
    <property type="entry name" value="CHS_like"/>
    <property type="match status" value="1"/>
</dbReference>
<dbReference type="EC" id="2.3.1.-" evidence="4"/>
<dbReference type="InterPro" id="IPR013601">
    <property type="entry name" value="FAE1_typ3_polyketide_synth"/>
</dbReference>
<dbReference type="GO" id="GO:0006633">
    <property type="term" value="P:fatty acid biosynthetic process"/>
    <property type="evidence" value="ECO:0007669"/>
    <property type="project" value="InterPro"/>
</dbReference>
<dbReference type="SUPFAM" id="SSF53901">
    <property type="entry name" value="Thiolase-like"/>
    <property type="match status" value="2"/>
</dbReference>
<dbReference type="AlphaFoldDB" id="A0A9D4URZ9"/>